<comment type="caution">
    <text evidence="3">The sequence shown here is derived from an EMBL/GenBank/DDBJ whole genome shotgun (WGS) entry which is preliminary data.</text>
</comment>
<protein>
    <submittedName>
        <fullName evidence="3">Isoprenoid synthase domain-containing protein</fullName>
    </submittedName>
</protein>
<gene>
    <name evidence="3" type="ORF">N7452_003244</name>
</gene>
<comment type="similarity">
    <text evidence="1">Belongs to the trichodiene synthase family.</text>
</comment>
<dbReference type="Pfam" id="PF06330">
    <property type="entry name" value="TRI5"/>
    <property type="match status" value="1"/>
</dbReference>
<reference evidence="3" key="2">
    <citation type="journal article" date="2023" name="IMA Fungus">
        <title>Comparative genomic study of the Penicillium genus elucidates a diverse pangenome and 15 lateral gene transfer events.</title>
        <authorList>
            <person name="Petersen C."/>
            <person name="Sorensen T."/>
            <person name="Nielsen M.R."/>
            <person name="Sondergaard T.E."/>
            <person name="Sorensen J.L."/>
            <person name="Fitzpatrick D.A."/>
            <person name="Frisvad J.C."/>
            <person name="Nielsen K.L."/>
        </authorList>
    </citation>
    <scope>NUCLEOTIDE SEQUENCE</scope>
    <source>
        <strain evidence="3">IBT 35673</strain>
    </source>
</reference>
<name>A0A9W9QT64_PENBR</name>
<organism evidence="3 4">
    <name type="scientific">Penicillium brevicompactum</name>
    <dbReference type="NCBI Taxonomy" id="5074"/>
    <lineage>
        <taxon>Eukaryota</taxon>
        <taxon>Fungi</taxon>
        <taxon>Dikarya</taxon>
        <taxon>Ascomycota</taxon>
        <taxon>Pezizomycotina</taxon>
        <taxon>Eurotiomycetes</taxon>
        <taxon>Eurotiomycetidae</taxon>
        <taxon>Eurotiales</taxon>
        <taxon>Aspergillaceae</taxon>
        <taxon>Penicillium</taxon>
    </lineage>
</organism>
<evidence type="ECO:0000313" key="4">
    <source>
        <dbReference type="Proteomes" id="UP001147695"/>
    </source>
</evidence>
<proteinExistence type="inferred from homology"/>
<dbReference type="Proteomes" id="UP001147695">
    <property type="component" value="Unassembled WGS sequence"/>
</dbReference>
<dbReference type="SUPFAM" id="SSF48576">
    <property type="entry name" value="Terpenoid synthases"/>
    <property type="match status" value="1"/>
</dbReference>
<reference evidence="3" key="1">
    <citation type="submission" date="2022-12" db="EMBL/GenBank/DDBJ databases">
        <authorList>
            <person name="Petersen C."/>
        </authorList>
    </citation>
    <scope>NUCLEOTIDE SEQUENCE</scope>
    <source>
        <strain evidence="3">IBT 35673</strain>
    </source>
</reference>
<dbReference type="InterPro" id="IPR008949">
    <property type="entry name" value="Isoprenoid_synthase_dom_sf"/>
</dbReference>
<dbReference type="EMBL" id="JAPZBQ010000002">
    <property type="protein sequence ID" value="KAJ5345240.1"/>
    <property type="molecule type" value="Genomic_DNA"/>
</dbReference>
<dbReference type="InterPro" id="IPR024652">
    <property type="entry name" value="Trichodiene_synth"/>
</dbReference>
<evidence type="ECO:0000313" key="3">
    <source>
        <dbReference type="EMBL" id="KAJ5345240.1"/>
    </source>
</evidence>
<dbReference type="AlphaFoldDB" id="A0A9W9QT64"/>
<evidence type="ECO:0000256" key="1">
    <source>
        <dbReference type="ARBA" id="ARBA00007946"/>
    </source>
</evidence>
<dbReference type="GO" id="GO:0016838">
    <property type="term" value="F:carbon-oxygen lyase activity, acting on phosphates"/>
    <property type="evidence" value="ECO:0007669"/>
    <property type="project" value="InterPro"/>
</dbReference>
<evidence type="ECO:0000256" key="2">
    <source>
        <dbReference type="ARBA" id="ARBA00023239"/>
    </source>
</evidence>
<sequence>MTVIHNLTEEILRTWLRNVGFDLQQPVRPFHTKLHAELKDYIISQDLQEHQLIRIWRLLPACTSAADTYHQLKRHVALFATFVLYVDDKVEQEPEVMIPDLQRISSQTFNGLQTIKCDDSVLTLWLELVAIETGKFYGSYSAGVITKGFVVFILGNTIEADFAADMKLPAKFGQRASKFLRDKTGAGEVFAHFIFPEHLVEETGSMLSYAPFIPGILDFVDDVNDILSFYKESVVGSEMNTNIMNRARSSCCSPHDVLRQMCGDIAETMNVVSTGLAGKGISEKLWKDIANGYIMWHICQGRYRLKEIGLVMRV</sequence>
<dbReference type="Gene3D" id="1.10.600.10">
    <property type="entry name" value="Farnesyl Diphosphate Synthase"/>
    <property type="match status" value="1"/>
</dbReference>
<accession>A0A9W9QT64</accession>
<keyword evidence="2" id="KW-0456">Lyase</keyword>